<dbReference type="EMBL" id="FOGF01000040">
    <property type="protein sequence ID" value="SER35977.1"/>
    <property type="molecule type" value="Genomic_DNA"/>
</dbReference>
<evidence type="ECO:0000313" key="2">
    <source>
        <dbReference type="EMBL" id="SER35977.1"/>
    </source>
</evidence>
<protein>
    <submittedName>
        <fullName evidence="2">ComK protein</fullName>
    </submittedName>
</protein>
<evidence type="ECO:0000313" key="3">
    <source>
        <dbReference type="Proteomes" id="UP000198556"/>
    </source>
</evidence>
<name>A0A1H9NJQ4_9LACT</name>
<gene>
    <name evidence="2" type="ORF">SAMN05421767_14013</name>
</gene>
<keyword evidence="1" id="KW-0175">Coiled coil</keyword>
<keyword evidence="3" id="KW-1185">Reference proteome</keyword>
<dbReference type="RefSeq" id="WP_089747593.1">
    <property type="nucleotide sequence ID" value="NZ_FOGF01000040.1"/>
</dbReference>
<organism evidence="2 3">
    <name type="scientific">Granulicatella balaenopterae</name>
    <dbReference type="NCBI Taxonomy" id="137733"/>
    <lineage>
        <taxon>Bacteria</taxon>
        <taxon>Bacillati</taxon>
        <taxon>Bacillota</taxon>
        <taxon>Bacilli</taxon>
        <taxon>Lactobacillales</taxon>
        <taxon>Carnobacteriaceae</taxon>
        <taxon>Granulicatella</taxon>
    </lineage>
</organism>
<dbReference type="Proteomes" id="UP000198556">
    <property type="component" value="Unassembled WGS sequence"/>
</dbReference>
<accession>A0A1H9NJQ4</accession>
<reference evidence="2 3" key="1">
    <citation type="submission" date="2016-10" db="EMBL/GenBank/DDBJ databases">
        <authorList>
            <person name="de Groot N.N."/>
        </authorList>
    </citation>
    <scope>NUCLEOTIDE SEQUENCE [LARGE SCALE GENOMIC DNA]</scope>
    <source>
        <strain evidence="2 3">DSM 15827</strain>
    </source>
</reference>
<feature type="coiled-coil region" evidence="1">
    <location>
        <begin position="107"/>
        <end position="134"/>
    </location>
</feature>
<dbReference type="AlphaFoldDB" id="A0A1H9NJQ4"/>
<evidence type="ECO:0000256" key="1">
    <source>
        <dbReference type="SAM" id="Coils"/>
    </source>
</evidence>
<sequence length="207" mass="24098">MFQKNNILCVDALVYNSDQPFDGISESLALNCYRYFHLRELINNAFVCHKYCINESTLAILTLEHLSKSERNKYKTIIIERSSIIKIKQTTDSVSTIIKRSKLVATKKMEKDELERYKMLNEKLKKAKRKAQNLPKIIKPDLYMIPSTSKSREHDWLVVPNIAQIEQAGEESTLIYFTGMDVILHLPIKSKLIEKRYNKGKQLLMSD</sequence>
<proteinExistence type="predicted"/>